<dbReference type="InterPro" id="IPR008136">
    <property type="entry name" value="CinA_C"/>
</dbReference>
<comment type="similarity">
    <text evidence="1">Belongs to the CinA family.</text>
</comment>
<evidence type="ECO:0000256" key="1">
    <source>
        <dbReference type="HAMAP-Rule" id="MF_00226"/>
    </source>
</evidence>
<dbReference type="InterPro" id="IPR001453">
    <property type="entry name" value="MoaB/Mog_dom"/>
</dbReference>
<dbReference type="Gene3D" id="3.40.980.10">
    <property type="entry name" value="MoaB/Mog-like domain"/>
    <property type="match status" value="1"/>
</dbReference>
<protein>
    <recommendedName>
        <fullName evidence="1">CinA-like protein</fullName>
    </recommendedName>
</protein>
<dbReference type="KEGG" id="mri:Mal4_43990"/>
<evidence type="ECO:0000313" key="3">
    <source>
        <dbReference type="EMBL" id="QDU40045.1"/>
    </source>
</evidence>
<name>A0A517ZC64_9PLAN</name>
<dbReference type="InterPro" id="IPR041424">
    <property type="entry name" value="CinA_KH"/>
</dbReference>
<dbReference type="EMBL" id="CP036275">
    <property type="protein sequence ID" value="QDU40045.1"/>
    <property type="molecule type" value="Genomic_DNA"/>
</dbReference>
<dbReference type="Gene3D" id="3.30.70.2860">
    <property type="match status" value="1"/>
</dbReference>
<accession>A0A517ZC64</accession>
<dbReference type="Pfam" id="PF02464">
    <property type="entry name" value="CinA"/>
    <property type="match status" value="1"/>
</dbReference>
<dbReference type="RefSeq" id="WP_145371167.1">
    <property type="nucleotide sequence ID" value="NZ_CP036275.1"/>
</dbReference>
<dbReference type="Proteomes" id="UP000320496">
    <property type="component" value="Chromosome"/>
</dbReference>
<reference evidence="3 4" key="1">
    <citation type="submission" date="2019-02" db="EMBL/GenBank/DDBJ databases">
        <title>Deep-cultivation of Planctomycetes and their phenomic and genomic characterization uncovers novel biology.</title>
        <authorList>
            <person name="Wiegand S."/>
            <person name="Jogler M."/>
            <person name="Boedeker C."/>
            <person name="Pinto D."/>
            <person name="Vollmers J."/>
            <person name="Rivas-Marin E."/>
            <person name="Kohn T."/>
            <person name="Peeters S.H."/>
            <person name="Heuer A."/>
            <person name="Rast P."/>
            <person name="Oberbeckmann S."/>
            <person name="Bunk B."/>
            <person name="Jeske O."/>
            <person name="Meyerdierks A."/>
            <person name="Storesund J.E."/>
            <person name="Kallscheuer N."/>
            <person name="Luecker S."/>
            <person name="Lage O.M."/>
            <person name="Pohl T."/>
            <person name="Merkel B.J."/>
            <person name="Hornburger P."/>
            <person name="Mueller R.-W."/>
            <person name="Bruemmer F."/>
            <person name="Labrenz M."/>
            <person name="Spormann A.M."/>
            <person name="Op den Camp H."/>
            <person name="Overmann J."/>
            <person name="Amann R."/>
            <person name="Jetten M.S.M."/>
            <person name="Mascher T."/>
            <person name="Medema M.H."/>
            <person name="Devos D.P."/>
            <person name="Kaster A.-K."/>
            <person name="Ovreas L."/>
            <person name="Rohde M."/>
            <person name="Galperin M.Y."/>
            <person name="Jogler C."/>
        </authorList>
    </citation>
    <scope>NUCLEOTIDE SEQUENCE [LARGE SCALE GENOMIC DNA]</scope>
    <source>
        <strain evidence="3 4">Mal4</strain>
    </source>
</reference>
<dbReference type="Pfam" id="PF18146">
    <property type="entry name" value="CinA_KH"/>
    <property type="match status" value="1"/>
</dbReference>
<dbReference type="OrthoDB" id="9801454at2"/>
<dbReference type="InterPro" id="IPR036425">
    <property type="entry name" value="MoaB/Mog-like_dom_sf"/>
</dbReference>
<feature type="domain" description="MoaB/Mog" evidence="2">
    <location>
        <begin position="4"/>
        <end position="177"/>
    </location>
</feature>
<proteinExistence type="inferred from homology"/>
<dbReference type="SUPFAM" id="SSF142433">
    <property type="entry name" value="CinA-like"/>
    <property type="match status" value="1"/>
</dbReference>
<dbReference type="InterPro" id="IPR036653">
    <property type="entry name" value="CinA-like_C"/>
</dbReference>
<dbReference type="SMART" id="SM00852">
    <property type="entry name" value="MoCF_biosynth"/>
    <property type="match status" value="1"/>
</dbReference>
<dbReference type="AlphaFoldDB" id="A0A517ZC64"/>
<dbReference type="InterPro" id="IPR050101">
    <property type="entry name" value="CinA"/>
</dbReference>
<dbReference type="SUPFAM" id="SSF53218">
    <property type="entry name" value="Molybdenum cofactor biosynthesis proteins"/>
    <property type="match status" value="1"/>
</dbReference>
<dbReference type="Gene3D" id="3.90.950.20">
    <property type="entry name" value="CinA-like"/>
    <property type="match status" value="1"/>
</dbReference>
<dbReference type="NCBIfam" id="TIGR00200">
    <property type="entry name" value="cinA_nterm"/>
    <property type="match status" value="1"/>
</dbReference>
<gene>
    <name evidence="3" type="primary">cinA</name>
    <name evidence="3" type="ORF">Mal4_43990</name>
</gene>
<dbReference type="CDD" id="cd00885">
    <property type="entry name" value="cinA"/>
    <property type="match status" value="1"/>
</dbReference>
<dbReference type="PANTHER" id="PTHR13939">
    <property type="entry name" value="NICOTINAMIDE-NUCLEOTIDE AMIDOHYDROLASE PNCC"/>
    <property type="match status" value="1"/>
</dbReference>
<sequence length="418" mass="45150">MIAEIIAIGSELTSGQKLDTNSQWLSLQLADLGIPVHFHTTVADDLDANIAVLQAATQRADLVLLTGGLGPTLDDLTRQALAGMAGVDLVLDKASLSFIENFFAGRGRDMPERNRIQAMFPAGSEPLPNPVGTAPGIWMEVPGGVSGKVCRVAAFPGVPSEMHRMFTEQVRPRLPGGARIIRRARINCFGVGESRAEGLLGDLTARGRDPEIGITAHEATITMRIIAHGSTEQECREKISTADRAVRERLGHYVFGVEDEELEHVLIRALRDRRETLSTAESGSGGRIAHCLTGVDDFEDAYLGGLVVPTDRAREAMLGPLPANVAEEVSEPMAHWMATACRERFGTDYALAVTQYPFMEDGQSMRDAPSAFLALATQSETIVRPISLAGNPAILRSRVAKSAMDLLRLHLRKLTPSS</sequence>
<dbReference type="HAMAP" id="MF_00226_B">
    <property type="entry name" value="CinA_B"/>
    <property type="match status" value="1"/>
</dbReference>
<dbReference type="PIRSF" id="PIRSF006728">
    <property type="entry name" value="CinA"/>
    <property type="match status" value="1"/>
</dbReference>
<dbReference type="PANTHER" id="PTHR13939:SF0">
    <property type="entry name" value="NMN AMIDOHYDROLASE-LIKE PROTEIN YFAY"/>
    <property type="match status" value="1"/>
</dbReference>
<organism evidence="3 4">
    <name type="scientific">Maioricimonas rarisocia</name>
    <dbReference type="NCBI Taxonomy" id="2528026"/>
    <lineage>
        <taxon>Bacteria</taxon>
        <taxon>Pseudomonadati</taxon>
        <taxon>Planctomycetota</taxon>
        <taxon>Planctomycetia</taxon>
        <taxon>Planctomycetales</taxon>
        <taxon>Planctomycetaceae</taxon>
        <taxon>Maioricimonas</taxon>
    </lineage>
</organism>
<keyword evidence="4" id="KW-1185">Reference proteome</keyword>
<dbReference type="Pfam" id="PF00994">
    <property type="entry name" value="MoCF_biosynth"/>
    <property type="match status" value="1"/>
</dbReference>
<evidence type="ECO:0000259" key="2">
    <source>
        <dbReference type="SMART" id="SM00852"/>
    </source>
</evidence>
<evidence type="ECO:0000313" key="4">
    <source>
        <dbReference type="Proteomes" id="UP000320496"/>
    </source>
</evidence>
<dbReference type="InterPro" id="IPR008135">
    <property type="entry name" value="Competence-induced_CinA"/>
</dbReference>